<evidence type="ECO:0000313" key="2">
    <source>
        <dbReference type="Proteomes" id="UP001058860"/>
    </source>
</evidence>
<dbReference type="RefSeq" id="WP_353866172.1">
    <property type="nucleotide sequence ID" value="NZ_CP088295.1"/>
</dbReference>
<dbReference type="InterPro" id="IPR025534">
    <property type="entry name" value="DUF4420"/>
</dbReference>
<reference evidence="2" key="1">
    <citation type="submission" date="2021-11" db="EMBL/GenBank/DDBJ databases">
        <title>Cultivation dependent microbiological survey of springs from the worlds oldest radium mine currently devoted to the extraction of radon-saturated water.</title>
        <authorList>
            <person name="Kapinusova G."/>
            <person name="Smrhova T."/>
            <person name="Strejcek M."/>
            <person name="Suman J."/>
            <person name="Jani K."/>
            <person name="Pajer P."/>
            <person name="Uhlik O."/>
        </authorList>
    </citation>
    <scope>NUCLEOTIDE SEQUENCE [LARGE SCALE GENOMIC DNA]</scope>
    <source>
        <strain evidence="2">J379</strain>
    </source>
</reference>
<organism evidence="1 2">
    <name type="scientific">Svornostia abyssi</name>
    <dbReference type="NCBI Taxonomy" id="2898438"/>
    <lineage>
        <taxon>Bacteria</taxon>
        <taxon>Bacillati</taxon>
        <taxon>Actinomycetota</taxon>
        <taxon>Thermoleophilia</taxon>
        <taxon>Solirubrobacterales</taxon>
        <taxon>Baekduiaceae</taxon>
        <taxon>Svornostia</taxon>
    </lineage>
</organism>
<gene>
    <name evidence="1" type="ORF">LRS13_09465</name>
</gene>
<evidence type="ECO:0000313" key="1">
    <source>
        <dbReference type="EMBL" id="UUY05727.1"/>
    </source>
</evidence>
<sequence>MAIPIAGTPTLRLRVDPPRSRLTLRVPLASEVEPPVNTLAHVAVEVRIDGNQRFLEISTTDERLVVDGHAMLMAVADRIQLDGIEPVEALEQTLATWETILASRVRLTLQAEVGLVGELLVLRAMLDTAAAGASAWRGGLSEEHDFGFADVDVEVKTTTSEQRRHWIHGLGQLVPTGDSPLWLLSVQLTRAGEGDGHRLPELIDDLRTRVSGADRAILDQSVAAAGWSDDQRDLVTDRWRLRTPPVAFHVADDFPRLTPDLLAAASIDVAPLRQVTYEVELTGRPASSDPPATVATIIKDLGKAFDD</sequence>
<proteinExistence type="predicted"/>
<accession>A0ABY5PMD6</accession>
<dbReference type="Proteomes" id="UP001058860">
    <property type="component" value="Chromosome"/>
</dbReference>
<name>A0ABY5PMD6_9ACTN</name>
<dbReference type="Pfam" id="PF14390">
    <property type="entry name" value="DUF4420"/>
    <property type="match status" value="1"/>
</dbReference>
<dbReference type="EMBL" id="CP088295">
    <property type="protein sequence ID" value="UUY05727.1"/>
    <property type="molecule type" value="Genomic_DNA"/>
</dbReference>
<protein>
    <submittedName>
        <fullName evidence="1">PD-(D/E)XK motif protein</fullName>
    </submittedName>
</protein>
<keyword evidence="2" id="KW-1185">Reference proteome</keyword>